<gene>
    <name evidence="2" type="ORF">TELCIR_10104</name>
</gene>
<name>A0A2G9UF57_TELCI</name>
<reference evidence="2 3" key="1">
    <citation type="submission" date="2015-09" db="EMBL/GenBank/DDBJ databases">
        <title>Draft genome of the parasitic nematode Teladorsagia circumcincta isolate WARC Sus (inbred).</title>
        <authorList>
            <person name="Mitreva M."/>
        </authorList>
    </citation>
    <scope>NUCLEOTIDE SEQUENCE [LARGE SCALE GENOMIC DNA]</scope>
    <source>
        <strain evidence="2 3">S</strain>
    </source>
</reference>
<dbReference type="AlphaFoldDB" id="A0A2G9UF57"/>
<feature type="compositionally biased region" description="Low complexity" evidence="1">
    <location>
        <begin position="125"/>
        <end position="139"/>
    </location>
</feature>
<dbReference type="OrthoDB" id="5874931at2759"/>
<proteinExistence type="predicted"/>
<evidence type="ECO:0000256" key="1">
    <source>
        <dbReference type="SAM" id="MobiDB-lite"/>
    </source>
</evidence>
<dbReference type="Proteomes" id="UP000230423">
    <property type="component" value="Unassembled WGS sequence"/>
</dbReference>
<dbReference type="Gene3D" id="1.20.5.320">
    <property type="entry name" value="6-Phosphogluconate Dehydrogenase, domain 3"/>
    <property type="match status" value="1"/>
</dbReference>
<sequence length="171" mass="19287">MLEWAGMIPFSYSELEDLKIRDTIVKQKAFQVLFWLPLKAKHQTVTCIGQRRIKVQLQSSEFRRSTDAAWATLMEIQPKLLPSKPRSESLNSIFRQKRQGTSQLPAWCQCEVTRPVCAPGPPGPTGARGTRGPSGLPGRRGSDNYEYSLSQGTYYAMHPENQDGLKLLPPR</sequence>
<feature type="region of interest" description="Disordered" evidence="1">
    <location>
        <begin position="118"/>
        <end position="143"/>
    </location>
</feature>
<evidence type="ECO:0000313" key="3">
    <source>
        <dbReference type="Proteomes" id="UP000230423"/>
    </source>
</evidence>
<protein>
    <recommendedName>
        <fullName evidence="4">Collagen triple helix repeat protein</fullName>
    </recommendedName>
</protein>
<organism evidence="2 3">
    <name type="scientific">Teladorsagia circumcincta</name>
    <name type="common">Brown stomach worm</name>
    <name type="synonym">Ostertagia circumcincta</name>
    <dbReference type="NCBI Taxonomy" id="45464"/>
    <lineage>
        <taxon>Eukaryota</taxon>
        <taxon>Metazoa</taxon>
        <taxon>Ecdysozoa</taxon>
        <taxon>Nematoda</taxon>
        <taxon>Chromadorea</taxon>
        <taxon>Rhabditida</taxon>
        <taxon>Rhabditina</taxon>
        <taxon>Rhabditomorpha</taxon>
        <taxon>Strongyloidea</taxon>
        <taxon>Trichostrongylidae</taxon>
        <taxon>Teladorsagia</taxon>
    </lineage>
</organism>
<dbReference type="EMBL" id="KZ347249">
    <property type="protein sequence ID" value="PIO68120.1"/>
    <property type="molecule type" value="Genomic_DNA"/>
</dbReference>
<accession>A0A2G9UF57</accession>
<evidence type="ECO:0008006" key="4">
    <source>
        <dbReference type="Google" id="ProtNLM"/>
    </source>
</evidence>
<keyword evidence="3" id="KW-1185">Reference proteome</keyword>
<evidence type="ECO:0000313" key="2">
    <source>
        <dbReference type="EMBL" id="PIO68120.1"/>
    </source>
</evidence>